<dbReference type="InterPro" id="IPR000073">
    <property type="entry name" value="AB_hydrolase_1"/>
</dbReference>
<protein>
    <submittedName>
        <fullName evidence="2">Alpha/beta hydrolase fold protein</fullName>
    </submittedName>
</protein>
<dbReference type="KEGG" id="rsi:Runsl_1432"/>
<dbReference type="EMBL" id="CP002859">
    <property type="protein sequence ID" value="AEI47858.1"/>
    <property type="molecule type" value="Genomic_DNA"/>
</dbReference>
<dbReference type="Proteomes" id="UP000000493">
    <property type="component" value="Chromosome"/>
</dbReference>
<keyword evidence="2" id="KW-0378">Hydrolase</keyword>
<gene>
    <name evidence="2" type="ordered locus">Runsl_1432</name>
</gene>
<dbReference type="Gene3D" id="3.40.50.1820">
    <property type="entry name" value="alpha/beta hydrolase"/>
    <property type="match status" value="1"/>
</dbReference>
<keyword evidence="3" id="KW-1185">Reference proteome</keyword>
<evidence type="ECO:0000313" key="2">
    <source>
        <dbReference type="EMBL" id="AEI47858.1"/>
    </source>
</evidence>
<dbReference type="GO" id="GO:0016787">
    <property type="term" value="F:hydrolase activity"/>
    <property type="evidence" value="ECO:0007669"/>
    <property type="project" value="UniProtKB-KW"/>
</dbReference>
<sequence length="259" mass="29305">MLLHCQIVGHGPKPLLAFHGIGQDHRCFLPLVNVLEEQYTFYLFDLPFHGNSPAMDTEKLSMAEWKALINAFLGTHQLQTFSVAGFSMGGKFALATVQLFSEQIESCWLLAPDGITESPWYRLATRFWISKKLFKFFVRNVGNLKKLANPLVKLGLVEKSAVKFAQSTLSTPEQRERVYRSWIGFSTIRPDMPAVAATILQYNIELRLFLGKFDALLPASYVEPLTKRIHASQPIILPAGHHRLIEKVAVWFAENSTCK</sequence>
<dbReference type="InterPro" id="IPR029058">
    <property type="entry name" value="AB_hydrolase_fold"/>
</dbReference>
<evidence type="ECO:0000259" key="1">
    <source>
        <dbReference type="Pfam" id="PF00561"/>
    </source>
</evidence>
<reference evidence="3" key="1">
    <citation type="submission" date="2011-06" db="EMBL/GenBank/DDBJ databases">
        <title>The complete genome of chromosome of Runella slithyformis DSM 19594.</title>
        <authorList>
            <consortium name="US DOE Joint Genome Institute (JGI-PGF)"/>
            <person name="Lucas S."/>
            <person name="Han J."/>
            <person name="Lapidus A."/>
            <person name="Bruce D."/>
            <person name="Goodwin L."/>
            <person name="Pitluck S."/>
            <person name="Peters L."/>
            <person name="Kyrpides N."/>
            <person name="Mavromatis K."/>
            <person name="Ivanova N."/>
            <person name="Ovchinnikova G."/>
            <person name="Zhang X."/>
            <person name="Misra M."/>
            <person name="Detter J.C."/>
            <person name="Tapia R."/>
            <person name="Han C."/>
            <person name="Land M."/>
            <person name="Hauser L."/>
            <person name="Markowitz V."/>
            <person name="Cheng J.-F."/>
            <person name="Hugenholtz P."/>
            <person name="Woyke T."/>
            <person name="Wu D."/>
            <person name="Tindall B."/>
            <person name="Faehrich R."/>
            <person name="Brambilla E."/>
            <person name="Klenk H.-P."/>
            <person name="Eisen J.A."/>
        </authorList>
    </citation>
    <scope>NUCLEOTIDE SEQUENCE [LARGE SCALE GENOMIC DNA]</scope>
    <source>
        <strain evidence="3">ATCC 29530 / DSM 19594 / LMG 11500 / NCIMB 11436 / LSU 4</strain>
    </source>
</reference>
<dbReference type="InterPro" id="IPR050266">
    <property type="entry name" value="AB_hydrolase_sf"/>
</dbReference>
<organism evidence="2 3">
    <name type="scientific">Runella slithyformis (strain ATCC 29530 / DSM 19594 / LMG 11500 / NCIMB 11436 / LSU 4)</name>
    <dbReference type="NCBI Taxonomy" id="761193"/>
    <lineage>
        <taxon>Bacteria</taxon>
        <taxon>Pseudomonadati</taxon>
        <taxon>Bacteroidota</taxon>
        <taxon>Cytophagia</taxon>
        <taxon>Cytophagales</taxon>
        <taxon>Spirosomataceae</taxon>
        <taxon>Runella</taxon>
    </lineage>
</organism>
<name>A0A7U3ZIK2_RUNSL</name>
<dbReference type="PANTHER" id="PTHR43798:SF33">
    <property type="entry name" value="HYDROLASE, PUTATIVE (AFU_ORTHOLOGUE AFUA_2G14860)-RELATED"/>
    <property type="match status" value="1"/>
</dbReference>
<proteinExistence type="predicted"/>
<dbReference type="PANTHER" id="PTHR43798">
    <property type="entry name" value="MONOACYLGLYCEROL LIPASE"/>
    <property type="match status" value="1"/>
</dbReference>
<feature type="domain" description="AB hydrolase-1" evidence="1">
    <location>
        <begin position="13"/>
        <end position="128"/>
    </location>
</feature>
<dbReference type="AlphaFoldDB" id="A0A7U3ZIK2"/>
<accession>A0A7U3ZIK2</accession>
<dbReference type="SUPFAM" id="SSF53474">
    <property type="entry name" value="alpha/beta-Hydrolases"/>
    <property type="match status" value="1"/>
</dbReference>
<reference evidence="2 3" key="2">
    <citation type="journal article" date="2012" name="Stand. Genomic Sci.">
        <title>Complete genome sequence of the aquatic bacterium Runella slithyformis type strain (LSU 4(T)).</title>
        <authorList>
            <person name="Copeland A."/>
            <person name="Zhang X."/>
            <person name="Misra M."/>
            <person name="Lapidus A."/>
            <person name="Nolan M."/>
            <person name="Lucas S."/>
            <person name="Deshpande S."/>
            <person name="Cheng J.F."/>
            <person name="Tapia R."/>
            <person name="Goodwin L.A."/>
            <person name="Pitluck S."/>
            <person name="Liolios K."/>
            <person name="Pagani I."/>
            <person name="Ivanova N."/>
            <person name="Mikhailova N."/>
            <person name="Pati A."/>
            <person name="Chen A."/>
            <person name="Palaniappan K."/>
            <person name="Land M."/>
            <person name="Hauser L."/>
            <person name="Pan C."/>
            <person name="Jeffries C.D."/>
            <person name="Detter J.C."/>
            <person name="Brambilla E.M."/>
            <person name="Rohde M."/>
            <person name="Djao O.D."/>
            <person name="Goker M."/>
            <person name="Sikorski J."/>
            <person name="Tindall B.J."/>
            <person name="Woyke T."/>
            <person name="Bristow J."/>
            <person name="Eisen J.A."/>
            <person name="Markowitz V."/>
            <person name="Hugenholtz P."/>
            <person name="Kyrpides N.C."/>
            <person name="Klenk H.P."/>
            <person name="Mavromatis K."/>
        </authorList>
    </citation>
    <scope>NUCLEOTIDE SEQUENCE [LARGE SCALE GENOMIC DNA]</scope>
    <source>
        <strain evidence="3">ATCC 29530 / DSM 19594 / LMG 11500 / NCIMB 11436 / LSU 4</strain>
    </source>
</reference>
<dbReference type="Pfam" id="PF00561">
    <property type="entry name" value="Abhydrolase_1"/>
    <property type="match status" value="1"/>
</dbReference>
<evidence type="ECO:0000313" key="3">
    <source>
        <dbReference type="Proteomes" id="UP000000493"/>
    </source>
</evidence>
<dbReference type="GO" id="GO:0016020">
    <property type="term" value="C:membrane"/>
    <property type="evidence" value="ECO:0007669"/>
    <property type="project" value="TreeGrafter"/>
</dbReference>
<dbReference type="RefSeq" id="WP_013927177.1">
    <property type="nucleotide sequence ID" value="NC_015703.1"/>
</dbReference>